<keyword evidence="9 14" id="KW-0275">Fatty acid biosynthesis</keyword>
<protein>
    <recommendedName>
        <fullName evidence="4 14">3-oxoacyl-[acyl-carrier-protein] synthase 2</fullName>
        <ecNumber evidence="3 14">2.3.1.179</ecNumber>
    </recommendedName>
</protein>
<name>A0A0M8KA14_9CHLR</name>
<keyword evidence="5 14" id="KW-0444">Lipid biosynthesis</keyword>
<proteinExistence type="inferred from homology"/>
<evidence type="ECO:0000256" key="15">
    <source>
        <dbReference type="PIRSR" id="PIRSR000447-1"/>
    </source>
</evidence>
<evidence type="ECO:0000256" key="1">
    <source>
        <dbReference type="ARBA" id="ARBA00005194"/>
    </source>
</evidence>
<dbReference type="PANTHER" id="PTHR11712">
    <property type="entry name" value="POLYKETIDE SYNTHASE-RELATED"/>
    <property type="match status" value="1"/>
</dbReference>
<evidence type="ECO:0000313" key="19">
    <source>
        <dbReference type="Proteomes" id="UP000037784"/>
    </source>
</evidence>
<comment type="catalytic activity">
    <reaction evidence="13 14">
        <text>a fatty acyl-[ACP] + malonyl-[ACP] + H(+) = a 3-oxoacyl-[ACP] + holo-[ACP] + CO2</text>
        <dbReference type="Rhea" id="RHEA:22836"/>
        <dbReference type="Rhea" id="RHEA-COMP:9623"/>
        <dbReference type="Rhea" id="RHEA-COMP:9685"/>
        <dbReference type="Rhea" id="RHEA-COMP:9916"/>
        <dbReference type="Rhea" id="RHEA-COMP:14125"/>
        <dbReference type="ChEBI" id="CHEBI:15378"/>
        <dbReference type="ChEBI" id="CHEBI:16526"/>
        <dbReference type="ChEBI" id="CHEBI:64479"/>
        <dbReference type="ChEBI" id="CHEBI:78449"/>
        <dbReference type="ChEBI" id="CHEBI:78776"/>
        <dbReference type="ChEBI" id="CHEBI:138651"/>
    </reaction>
</comment>
<comment type="pathway">
    <text evidence="1 14">Lipid metabolism; fatty acid biosynthesis.</text>
</comment>
<feature type="domain" description="Ketosynthase family 3 (KS3)" evidence="17">
    <location>
        <begin position="6"/>
        <end position="414"/>
    </location>
</feature>
<comment type="function">
    <text evidence="11 14">Involved in the type II fatty acid elongation cycle. Catalyzes the elongation of a wide range of acyl-ACP by the addition of two carbons from malonyl-ACP to an acyl acceptor. Can efficiently catalyze the conversion of palmitoleoyl-ACP (cis-hexadec-9-enoyl-ACP) to cis-vaccenoyl-ACP (cis-octadec-11-enoyl-ACP), an essential step in the thermal regulation of fatty acid composition.</text>
</comment>
<comment type="catalytic activity">
    <reaction evidence="12 14">
        <text>(9Z)-hexadecenoyl-[ACP] + malonyl-[ACP] + H(+) = 3-oxo-(11Z)-octadecenoyl-[ACP] + holo-[ACP] + CO2</text>
        <dbReference type="Rhea" id="RHEA:55040"/>
        <dbReference type="Rhea" id="RHEA-COMP:9623"/>
        <dbReference type="Rhea" id="RHEA-COMP:9685"/>
        <dbReference type="Rhea" id="RHEA-COMP:10800"/>
        <dbReference type="Rhea" id="RHEA-COMP:14074"/>
        <dbReference type="ChEBI" id="CHEBI:15378"/>
        <dbReference type="ChEBI" id="CHEBI:16526"/>
        <dbReference type="ChEBI" id="CHEBI:64479"/>
        <dbReference type="ChEBI" id="CHEBI:78449"/>
        <dbReference type="ChEBI" id="CHEBI:83989"/>
        <dbReference type="ChEBI" id="CHEBI:138538"/>
        <dbReference type="EC" id="2.3.1.179"/>
    </reaction>
</comment>
<dbReference type="SMART" id="SM00825">
    <property type="entry name" value="PKS_KS"/>
    <property type="match status" value="1"/>
</dbReference>
<evidence type="ECO:0000256" key="13">
    <source>
        <dbReference type="ARBA" id="ARBA00047659"/>
    </source>
</evidence>
<dbReference type="PIRSF" id="PIRSF000447">
    <property type="entry name" value="KAS_II"/>
    <property type="match status" value="1"/>
</dbReference>
<dbReference type="CDD" id="cd00834">
    <property type="entry name" value="KAS_I_II"/>
    <property type="match status" value="1"/>
</dbReference>
<dbReference type="PROSITE" id="PS52004">
    <property type="entry name" value="KS3_2"/>
    <property type="match status" value="1"/>
</dbReference>
<dbReference type="InterPro" id="IPR018201">
    <property type="entry name" value="Ketoacyl_synth_AS"/>
</dbReference>
<evidence type="ECO:0000256" key="16">
    <source>
        <dbReference type="RuleBase" id="RU003694"/>
    </source>
</evidence>
<evidence type="ECO:0000256" key="4">
    <source>
        <dbReference type="ARBA" id="ARBA00014657"/>
    </source>
</evidence>
<dbReference type="SUPFAM" id="SSF53901">
    <property type="entry name" value="Thiolase-like"/>
    <property type="match status" value="2"/>
</dbReference>
<comment type="similarity">
    <text evidence="2 14 16">Belongs to the thiolase-like superfamily. Beta-ketoacyl-ACP synthases family.</text>
</comment>
<dbReference type="EC" id="2.3.1.179" evidence="3 14"/>
<dbReference type="InterPro" id="IPR000794">
    <property type="entry name" value="Beta-ketoacyl_synthase"/>
</dbReference>
<dbReference type="InParanoid" id="A0A0M8KA14"/>
<dbReference type="NCBIfam" id="NF005589">
    <property type="entry name" value="PRK07314.1"/>
    <property type="match status" value="1"/>
</dbReference>
<dbReference type="NCBIfam" id="TIGR03150">
    <property type="entry name" value="fabF"/>
    <property type="match status" value="1"/>
</dbReference>
<evidence type="ECO:0000256" key="11">
    <source>
        <dbReference type="ARBA" id="ARBA00024006"/>
    </source>
</evidence>
<evidence type="ECO:0000256" key="2">
    <source>
        <dbReference type="ARBA" id="ARBA00008467"/>
    </source>
</evidence>
<evidence type="ECO:0000256" key="6">
    <source>
        <dbReference type="ARBA" id="ARBA00022679"/>
    </source>
</evidence>
<dbReference type="Pfam" id="PF00109">
    <property type="entry name" value="ketoacyl-synt"/>
    <property type="match status" value="1"/>
</dbReference>
<gene>
    <name evidence="18" type="primary">fabF</name>
    <name evidence="18" type="ORF">ARMA_2215</name>
</gene>
<dbReference type="EMBL" id="BBZA01000194">
    <property type="protein sequence ID" value="GAP63792.1"/>
    <property type="molecule type" value="Genomic_DNA"/>
</dbReference>
<evidence type="ECO:0000256" key="8">
    <source>
        <dbReference type="ARBA" id="ARBA00023098"/>
    </source>
</evidence>
<dbReference type="GO" id="GO:0030497">
    <property type="term" value="P:fatty acid elongation"/>
    <property type="evidence" value="ECO:0007669"/>
    <property type="project" value="UniProtKB-ARBA"/>
</dbReference>
<dbReference type="FunFam" id="3.40.47.10:FF:000018">
    <property type="entry name" value="3-oxoacyl-[acyl-carrier-protein] synthase 2"/>
    <property type="match status" value="1"/>
</dbReference>
<keyword evidence="19" id="KW-1185">Reference proteome</keyword>
<dbReference type="AlphaFoldDB" id="A0A0M8KA14"/>
<evidence type="ECO:0000256" key="12">
    <source>
        <dbReference type="ARBA" id="ARBA00047318"/>
    </source>
</evidence>
<dbReference type="Proteomes" id="UP000037784">
    <property type="component" value="Unassembled WGS sequence"/>
</dbReference>
<evidence type="ECO:0000259" key="17">
    <source>
        <dbReference type="PROSITE" id="PS52004"/>
    </source>
</evidence>
<dbReference type="PROSITE" id="PS00606">
    <property type="entry name" value="KS3_1"/>
    <property type="match status" value="1"/>
</dbReference>
<dbReference type="GO" id="GO:0005829">
    <property type="term" value="C:cytosol"/>
    <property type="evidence" value="ECO:0007669"/>
    <property type="project" value="TreeGrafter"/>
</dbReference>
<dbReference type="InterPro" id="IPR014030">
    <property type="entry name" value="Ketoacyl_synth_N"/>
</dbReference>
<dbReference type="PANTHER" id="PTHR11712:SF336">
    <property type="entry name" value="3-OXOACYL-[ACYL-CARRIER-PROTEIN] SYNTHASE, MITOCHONDRIAL"/>
    <property type="match status" value="1"/>
</dbReference>
<dbReference type="STRING" id="872965.SE16_00530"/>
<sequence>MASNELPRVVVTGIGVITSLGQNVETFWDGLIHGRSGIHRFNHFDASEWPVQIGGYIDDFDPTRYIPEKEARRMARFTQLALAATEEALADSGIDLSQYDPTRIGIEMGNAVGDLDTITKEYDVMKEKGPRRIKPHAGPSVLINMGACQLAIRYGIQGPAGAPVAACATGLYAVGDAMRRIQRGEADIVIAGSSEALLTPLAVAAFWRIQALSTRNDEPEKACRPFDKDRDGTVMSEGAATLILEREDIARARGARIYAEVVGYGISVDGFHLIAPDPQGRGAARAMTYALREAGISPEEVDWISAHGTGTPLNDLSETLAIKSVFGDAAYKVPVSSIKSMIGHTLGAAGTVSLVANIKAIETGIIPPTINLDQPDPQCDLDYVPNEAREARVDVAMSNAFGFGGQNACVIVRRYEG</sequence>
<dbReference type="InterPro" id="IPR017568">
    <property type="entry name" value="3-oxoacyl-ACP_synth-2"/>
</dbReference>
<dbReference type="FunFam" id="3.40.47.10:FF:000029">
    <property type="entry name" value="3-oxoacyl-[acyl-carrier-protein] synthase 1"/>
    <property type="match status" value="1"/>
</dbReference>
<dbReference type="InterPro" id="IPR016039">
    <property type="entry name" value="Thiolase-like"/>
</dbReference>
<keyword evidence="7" id="KW-0276">Fatty acid metabolism</keyword>
<evidence type="ECO:0000256" key="3">
    <source>
        <dbReference type="ARBA" id="ARBA00012356"/>
    </source>
</evidence>
<dbReference type="Pfam" id="PF02801">
    <property type="entry name" value="Ketoacyl-synt_C"/>
    <property type="match status" value="1"/>
</dbReference>
<keyword evidence="6 14" id="KW-0808">Transferase</keyword>
<dbReference type="UniPathway" id="UPA00094"/>
<organism evidence="18 19">
    <name type="scientific">Ardenticatena maritima</name>
    <dbReference type="NCBI Taxonomy" id="872965"/>
    <lineage>
        <taxon>Bacteria</taxon>
        <taxon>Bacillati</taxon>
        <taxon>Chloroflexota</taxon>
        <taxon>Ardenticatenia</taxon>
        <taxon>Ardenticatenales</taxon>
        <taxon>Ardenticatenaceae</taxon>
        <taxon>Ardenticatena</taxon>
    </lineage>
</organism>
<dbReference type="Gene3D" id="3.40.47.10">
    <property type="match status" value="1"/>
</dbReference>
<reference evidence="19" key="2">
    <citation type="submission" date="2015-08" db="EMBL/GenBank/DDBJ databases">
        <title>Draft Genome Sequence of a Heterotrophic Facultative Anaerobic Bacterium Ardenticatena maritima Strain 110S.</title>
        <authorList>
            <person name="Kawaichi S."/>
            <person name="Yoshida T."/>
            <person name="Sako Y."/>
            <person name="Nakamura R."/>
        </authorList>
    </citation>
    <scope>NUCLEOTIDE SEQUENCE [LARGE SCALE GENOMIC DNA]</scope>
    <source>
        <strain evidence="19">110S</strain>
    </source>
</reference>
<dbReference type="RefSeq" id="WP_200907369.1">
    <property type="nucleotide sequence ID" value="NZ_BBZA01000194.1"/>
</dbReference>
<evidence type="ECO:0000256" key="10">
    <source>
        <dbReference type="ARBA" id="ARBA00023315"/>
    </source>
</evidence>
<dbReference type="InterPro" id="IPR020841">
    <property type="entry name" value="PKS_Beta-ketoAc_synthase_dom"/>
</dbReference>
<accession>A0A0M8KA14</accession>
<evidence type="ECO:0000256" key="7">
    <source>
        <dbReference type="ARBA" id="ARBA00022832"/>
    </source>
</evidence>
<reference evidence="18 19" key="1">
    <citation type="journal article" date="2015" name="Genome Announc.">
        <title>Draft Genome Sequence of a Heterotrophic Facultative Anaerobic Thermophilic Bacterium, Ardenticatena maritima Strain 110ST.</title>
        <authorList>
            <person name="Kawaichi S."/>
            <person name="Yoshida T."/>
            <person name="Sako Y."/>
            <person name="Nakamura R."/>
        </authorList>
    </citation>
    <scope>NUCLEOTIDE SEQUENCE [LARGE SCALE GENOMIC DNA]</scope>
    <source>
        <strain evidence="18 19">110S</strain>
    </source>
</reference>
<evidence type="ECO:0000256" key="9">
    <source>
        <dbReference type="ARBA" id="ARBA00023160"/>
    </source>
</evidence>
<dbReference type="GO" id="GO:0004315">
    <property type="term" value="F:3-oxoacyl-[acyl-carrier-protein] synthase activity"/>
    <property type="evidence" value="ECO:0007669"/>
    <property type="project" value="UniProtKB-UniRule"/>
</dbReference>
<keyword evidence="10 14" id="KW-0012">Acyltransferase</keyword>
<comment type="caution">
    <text evidence="18">The sequence shown here is derived from an EMBL/GenBank/DDBJ whole genome shotgun (WGS) entry which is preliminary data.</text>
</comment>
<dbReference type="InterPro" id="IPR014031">
    <property type="entry name" value="Ketoacyl_synth_C"/>
</dbReference>
<feature type="active site" description="For beta-ketoacyl synthase activity" evidence="15">
    <location>
        <position position="167"/>
    </location>
</feature>
<evidence type="ECO:0000256" key="14">
    <source>
        <dbReference type="PIRNR" id="PIRNR000447"/>
    </source>
</evidence>
<keyword evidence="8" id="KW-0443">Lipid metabolism</keyword>
<evidence type="ECO:0000256" key="5">
    <source>
        <dbReference type="ARBA" id="ARBA00022516"/>
    </source>
</evidence>
<evidence type="ECO:0000313" key="18">
    <source>
        <dbReference type="EMBL" id="GAP63792.1"/>
    </source>
</evidence>